<sequence>MTDAEFLAALESARLSPAEFGHRAHLRAAWLYLSGRPFLEACIAMRDSLQRFAASIGKAGLYHETITLAFMSLVAEQMARHPGADWQTLLRLEPELCERDLLSRYYSPERLQDAAARHVLLLNPRAAQEGKEAAST</sequence>
<gene>
    <name evidence="1" type="ORF">PFX98_11830</name>
</gene>
<dbReference type="Proteomes" id="UP001177769">
    <property type="component" value="Chromosome"/>
</dbReference>
<dbReference type="KEGG" id="pais:PFX98_11830"/>
<dbReference type="EMBL" id="CP116346">
    <property type="protein sequence ID" value="WIT14276.1"/>
    <property type="molecule type" value="Genomic_DNA"/>
</dbReference>
<accession>A0AA95NQD7</accession>
<proteinExistence type="predicted"/>
<dbReference type="RefSeq" id="WP_285235404.1">
    <property type="nucleotide sequence ID" value="NZ_CP116346.1"/>
</dbReference>
<organism evidence="1 2">
    <name type="scientific">Paucibacter sediminis</name>
    <dbReference type="NCBI Taxonomy" id="3019553"/>
    <lineage>
        <taxon>Bacteria</taxon>
        <taxon>Pseudomonadati</taxon>
        <taxon>Pseudomonadota</taxon>
        <taxon>Betaproteobacteria</taxon>
        <taxon>Burkholderiales</taxon>
        <taxon>Sphaerotilaceae</taxon>
        <taxon>Roseateles</taxon>
    </lineage>
</organism>
<name>A0AA95NQD7_9BURK</name>
<protein>
    <submittedName>
        <fullName evidence="1">Uncharacterized protein</fullName>
    </submittedName>
</protein>
<keyword evidence="2" id="KW-1185">Reference proteome</keyword>
<dbReference type="AlphaFoldDB" id="A0AA95NQD7"/>
<reference evidence="1" key="1">
    <citation type="submission" date="2023-01" db="EMBL/GenBank/DDBJ databases">
        <title>Whole genome sequence of Paucibacter sp. S2-9 isolated from pond sediment.</title>
        <authorList>
            <person name="Jung J.Y."/>
        </authorList>
    </citation>
    <scope>NUCLEOTIDE SEQUENCE</scope>
    <source>
        <strain evidence="1">S2-9</strain>
    </source>
</reference>
<evidence type="ECO:0000313" key="1">
    <source>
        <dbReference type="EMBL" id="WIT14276.1"/>
    </source>
</evidence>
<evidence type="ECO:0000313" key="2">
    <source>
        <dbReference type="Proteomes" id="UP001177769"/>
    </source>
</evidence>